<accession>A0A087UZ11</accession>
<dbReference type="EMBL" id="KK122372">
    <property type="protein sequence ID" value="KFM82600.1"/>
    <property type="molecule type" value="Genomic_DNA"/>
</dbReference>
<reference evidence="1 2" key="1">
    <citation type="submission" date="2013-11" db="EMBL/GenBank/DDBJ databases">
        <title>Genome sequencing of Stegodyphus mimosarum.</title>
        <authorList>
            <person name="Bechsgaard J."/>
        </authorList>
    </citation>
    <scope>NUCLEOTIDE SEQUENCE [LARGE SCALE GENOMIC DNA]</scope>
</reference>
<evidence type="ECO:0000313" key="2">
    <source>
        <dbReference type="Proteomes" id="UP000054359"/>
    </source>
</evidence>
<proteinExistence type="predicted"/>
<dbReference type="AlphaFoldDB" id="A0A087UZ11"/>
<organism evidence="1 2">
    <name type="scientific">Stegodyphus mimosarum</name>
    <name type="common">African social velvet spider</name>
    <dbReference type="NCBI Taxonomy" id="407821"/>
    <lineage>
        <taxon>Eukaryota</taxon>
        <taxon>Metazoa</taxon>
        <taxon>Ecdysozoa</taxon>
        <taxon>Arthropoda</taxon>
        <taxon>Chelicerata</taxon>
        <taxon>Arachnida</taxon>
        <taxon>Araneae</taxon>
        <taxon>Araneomorphae</taxon>
        <taxon>Entelegynae</taxon>
        <taxon>Eresoidea</taxon>
        <taxon>Eresidae</taxon>
        <taxon>Stegodyphus</taxon>
    </lineage>
</organism>
<feature type="non-terminal residue" evidence="1">
    <location>
        <position position="426"/>
    </location>
</feature>
<dbReference type="OrthoDB" id="6433248at2759"/>
<gene>
    <name evidence="1" type="ORF">X975_01918</name>
</gene>
<sequence length="426" mass="49669">MLMMDAYRTNNRMQNKRIEILSKKKRTHTVRTSENFTEFIDDYESEHLITSPEILLPQIIQLATSKTKLPKYFAADKLHTLNKAYKREQEELVSTFRNWTPKRRQILTILNESVKNLENLRRYSAEGRLWSSAVDILGRITSVALKPLSTKWSSGVLYTSSAFCFVTLIITLVEMTRSKIITEEVMDVMRDDRYISKRIRLWFRGPSEFDRQVQNFFPHGIDTGIAECLLDIRKCNCSLRKSLELLLPKREPLKTEEMIRLIILLSNVAKDKNLMHDDDFLAKLDLFSKSSCARNWFNKFKYQRKYSMSDDDSKILRVQDCLWQSSSSFQKWPSICAPICTLSSESIACNLILDALTAVEAYSSLHSGLTTKECKVLKEIRSEMKQELFVMEEIYRNIQSSDFRLIHICQMTSTSSHSLTVYQYGK</sequence>
<name>A0A087UZ11_STEMI</name>
<dbReference type="OMA" id="WNRIIYR"/>
<protein>
    <submittedName>
        <fullName evidence="1">Uncharacterized protein</fullName>
    </submittedName>
</protein>
<dbReference type="Proteomes" id="UP000054359">
    <property type="component" value="Unassembled WGS sequence"/>
</dbReference>
<evidence type="ECO:0000313" key="1">
    <source>
        <dbReference type="EMBL" id="KFM82600.1"/>
    </source>
</evidence>
<keyword evidence="2" id="KW-1185">Reference proteome</keyword>